<accession>A0A371RKU9</accession>
<dbReference type="HAMAP" id="MF_00361">
    <property type="entry name" value="NAD_kinase"/>
    <property type="match status" value="1"/>
</dbReference>
<dbReference type="FunCoup" id="A0A371RKU9">
    <property type="interactions" value="541"/>
</dbReference>
<dbReference type="EMBL" id="QUQO01000001">
    <property type="protein sequence ID" value="RFB06087.1"/>
    <property type="molecule type" value="Genomic_DNA"/>
</dbReference>
<evidence type="ECO:0000256" key="4">
    <source>
        <dbReference type="ARBA" id="ARBA00023027"/>
    </source>
</evidence>
<reference evidence="7 8" key="1">
    <citation type="submission" date="2018-08" db="EMBL/GenBank/DDBJ databases">
        <title>Parvularcula sp. SM1705, isolated from surface water of the South Sea China.</title>
        <authorList>
            <person name="Sun L."/>
        </authorList>
    </citation>
    <scope>NUCLEOTIDE SEQUENCE [LARGE SCALE GENOMIC DNA]</scope>
    <source>
        <strain evidence="7 8">SM1705</strain>
    </source>
</reference>
<dbReference type="RefSeq" id="WP_116392720.1">
    <property type="nucleotide sequence ID" value="NZ_CAXQPM010000004.1"/>
</dbReference>
<dbReference type="EC" id="2.7.1.23" evidence="6"/>
<comment type="function">
    <text evidence="6">Involved in the regulation of the intracellular balance of NAD and NADP, and is a key enzyme in the biosynthesis of NADP. Catalyzes specifically the phosphorylation on 2'-hydroxyl of the adenosine moiety of NAD to yield NADP.</text>
</comment>
<evidence type="ECO:0000256" key="2">
    <source>
        <dbReference type="ARBA" id="ARBA00022777"/>
    </source>
</evidence>
<dbReference type="GO" id="GO:0046872">
    <property type="term" value="F:metal ion binding"/>
    <property type="evidence" value="ECO:0007669"/>
    <property type="project" value="UniProtKB-UniRule"/>
</dbReference>
<dbReference type="InterPro" id="IPR017438">
    <property type="entry name" value="ATP-NAD_kinase_N"/>
</dbReference>
<keyword evidence="6" id="KW-0963">Cytoplasm</keyword>
<dbReference type="SUPFAM" id="SSF111331">
    <property type="entry name" value="NAD kinase/diacylglycerol kinase-like"/>
    <property type="match status" value="1"/>
</dbReference>
<dbReference type="Pfam" id="PF01513">
    <property type="entry name" value="NAD_kinase"/>
    <property type="match status" value="1"/>
</dbReference>
<dbReference type="Gene3D" id="2.60.200.30">
    <property type="entry name" value="Probable inorganic polyphosphate/atp-NAD kinase, domain 2"/>
    <property type="match status" value="1"/>
</dbReference>
<dbReference type="GO" id="GO:0003951">
    <property type="term" value="F:NAD+ kinase activity"/>
    <property type="evidence" value="ECO:0007669"/>
    <property type="project" value="UniProtKB-UniRule"/>
</dbReference>
<keyword evidence="6" id="KW-0067">ATP-binding</keyword>
<dbReference type="PANTHER" id="PTHR20275">
    <property type="entry name" value="NAD KINASE"/>
    <property type="match status" value="1"/>
</dbReference>
<comment type="similarity">
    <text evidence="6">Belongs to the NAD kinase family.</text>
</comment>
<feature type="binding site" evidence="6">
    <location>
        <begin position="118"/>
        <end position="119"/>
    </location>
    <ligand>
        <name>NAD(+)</name>
        <dbReference type="ChEBI" id="CHEBI:57540"/>
    </ligand>
</feature>
<name>A0A371RKU9_9PROT</name>
<keyword evidence="3 6" id="KW-0521">NADP</keyword>
<comment type="catalytic activity">
    <reaction evidence="5 6">
        <text>NAD(+) + ATP = ADP + NADP(+) + H(+)</text>
        <dbReference type="Rhea" id="RHEA:18629"/>
        <dbReference type="ChEBI" id="CHEBI:15378"/>
        <dbReference type="ChEBI" id="CHEBI:30616"/>
        <dbReference type="ChEBI" id="CHEBI:57540"/>
        <dbReference type="ChEBI" id="CHEBI:58349"/>
        <dbReference type="ChEBI" id="CHEBI:456216"/>
        <dbReference type="EC" id="2.7.1.23"/>
    </reaction>
</comment>
<keyword evidence="2 6" id="KW-0418">Kinase</keyword>
<keyword evidence="8" id="KW-1185">Reference proteome</keyword>
<dbReference type="NCBIfam" id="NF003406">
    <property type="entry name" value="PRK04761.1"/>
    <property type="match status" value="1"/>
</dbReference>
<evidence type="ECO:0000256" key="1">
    <source>
        <dbReference type="ARBA" id="ARBA00022679"/>
    </source>
</evidence>
<feature type="binding site" evidence="6">
    <location>
        <begin position="159"/>
        <end position="164"/>
    </location>
    <ligand>
        <name>NAD(+)</name>
        <dbReference type="ChEBI" id="CHEBI:57540"/>
    </ligand>
</feature>
<dbReference type="OrthoDB" id="9774737at2"/>
<dbReference type="GO" id="GO:0006741">
    <property type="term" value="P:NADP+ biosynthetic process"/>
    <property type="evidence" value="ECO:0007669"/>
    <property type="project" value="UniProtKB-UniRule"/>
</dbReference>
<keyword evidence="4 6" id="KW-0520">NAD</keyword>
<dbReference type="InterPro" id="IPR002504">
    <property type="entry name" value="NADK"/>
</dbReference>
<feature type="active site" description="Proton acceptor" evidence="6">
    <location>
        <position position="48"/>
    </location>
</feature>
<sequence length="259" mass="28598">MAGRNKGQRIAFVASDRPRGQAALKELVKMYGNCDPDDAEVIVALGGDGTLLDVLRAHMHHDIPVYGMNCGTVGFLMNEYNPAALPERIAKADRVVINPLRMIATDGRGKRHEAMAINEIALLRETRQTARITIKVHGQTRMETLICDGVLLSTPAGSTAYNLSAHGPILPISSNLLALTPISPFRPRRWRGALLSYDAEVDFEVQDPEFRTVLATADNYEVRDVKTVHGSIARDIEMCLLFDAGAGLEERILEEQFEY</sequence>
<dbReference type="InParanoid" id="A0A371RKU9"/>
<dbReference type="GO" id="GO:0005737">
    <property type="term" value="C:cytoplasm"/>
    <property type="evidence" value="ECO:0007669"/>
    <property type="project" value="UniProtKB-SubCell"/>
</dbReference>
<comment type="caution">
    <text evidence="7">The sequence shown here is derived from an EMBL/GenBank/DDBJ whole genome shotgun (WGS) entry which is preliminary data.</text>
</comment>
<dbReference type="Gene3D" id="3.40.50.10330">
    <property type="entry name" value="Probable inorganic polyphosphate/atp-NAD kinase, domain 1"/>
    <property type="match status" value="1"/>
</dbReference>
<dbReference type="Pfam" id="PF20143">
    <property type="entry name" value="NAD_kinase_C"/>
    <property type="match status" value="1"/>
</dbReference>
<comment type="caution">
    <text evidence="6">Lacks conserved residue(s) required for the propagation of feature annotation.</text>
</comment>
<protein>
    <recommendedName>
        <fullName evidence="6">NAD kinase</fullName>
        <ecNumber evidence="6">2.7.1.23</ecNumber>
    </recommendedName>
    <alternativeName>
        <fullName evidence="6">ATP-dependent NAD kinase</fullName>
    </alternativeName>
</protein>
<dbReference type="PANTHER" id="PTHR20275:SF0">
    <property type="entry name" value="NAD KINASE"/>
    <property type="match status" value="1"/>
</dbReference>
<dbReference type="GO" id="GO:0005524">
    <property type="term" value="F:ATP binding"/>
    <property type="evidence" value="ECO:0007669"/>
    <property type="project" value="UniProtKB-KW"/>
</dbReference>
<evidence type="ECO:0000256" key="5">
    <source>
        <dbReference type="ARBA" id="ARBA00047925"/>
    </source>
</evidence>
<evidence type="ECO:0000313" key="7">
    <source>
        <dbReference type="EMBL" id="RFB06087.1"/>
    </source>
</evidence>
<dbReference type="InterPro" id="IPR016064">
    <property type="entry name" value="NAD/diacylglycerol_kinase_sf"/>
</dbReference>
<dbReference type="GO" id="GO:0051287">
    <property type="term" value="F:NAD binding"/>
    <property type="evidence" value="ECO:0007669"/>
    <property type="project" value="UniProtKB-ARBA"/>
</dbReference>
<evidence type="ECO:0000256" key="6">
    <source>
        <dbReference type="HAMAP-Rule" id="MF_00361"/>
    </source>
</evidence>
<evidence type="ECO:0000256" key="3">
    <source>
        <dbReference type="ARBA" id="ARBA00022857"/>
    </source>
</evidence>
<gene>
    <name evidence="6" type="primary">nadK</name>
    <name evidence="7" type="ORF">DX908_12920</name>
</gene>
<dbReference type="GO" id="GO:0019674">
    <property type="term" value="P:NAD+ metabolic process"/>
    <property type="evidence" value="ECO:0007669"/>
    <property type="project" value="InterPro"/>
</dbReference>
<comment type="subcellular location">
    <subcellularLocation>
        <location evidence="6">Cytoplasm</location>
    </subcellularLocation>
</comment>
<dbReference type="InterPro" id="IPR017437">
    <property type="entry name" value="ATP-NAD_kinase_PpnK-typ_C"/>
</dbReference>
<organism evidence="7 8">
    <name type="scientific">Parvularcula marina</name>
    <dbReference type="NCBI Taxonomy" id="2292771"/>
    <lineage>
        <taxon>Bacteria</taxon>
        <taxon>Pseudomonadati</taxon>
        <taxon>Pseudomonadota</taxon>
        <taxon>Alphaproteobacteria</taxon>
        <taxon>Parvularculales</taxon>
        <taxon>Parvularculaceae</taxon>
        <taxon>Parvularcula</taxon>
    </lineage>
</organism>
<feature type="binding site" evidence="6">
    <location>
        <begin position="48"/>
        <end position="49"/>
    </location>
    <ligand>
        <name>NAD(+)</name>
        <dbReference type="ChEBI" id="CHEBI:57540"/>
    </ligand>
</feature>
<comment type="cofactor">
    <cofactor evidence="6">
        <name>a divalent metal cation</name>
        <dbReference type="ChEBI" id="CHEBI:60240"/>
    </cofactor>
</comment>
<keyword evidence="1 6" id="KW-0808">Transferase</keyword>
<evidence type="ECO:0000313" key="8">
    <source>
        <dbReference type="Proteomes" id="UP000264589"/>
    </source>
</evidence>
<feature type="binding site" evidence="6">
    <location>
        <position position="148"/>
    </location>
    <ligand>
        <name>NAD(+)</name>
        <dbReference type="ChEBI" id="CHEBI:57540"/>
    </ligand>
</feature>
<proteinExistence type="inferred from homology"/>
<dbReference type="AlphaFoldDB" id="A0A371RKU9"/>
<feature type="binding site" evidence="6">
    <location>
        <position position="156"/>
    </location>
    <ligand>
        <name>NAD(+)</name>
        <dbReference type="ChEBI" id="CHEBI:57540"/>
    </ligand>
</feature>
<keyword evidence="6" id="KW-0547">Nucleotide-binding</keyword>
<dbReference type="Proteomes" id="UP000264589">
    <property type="component" value="Unassembled WGS sequence"/>
</dbReference>